<dbReference type="InterPro" id="IPR013108">
    <property type="entry name" value="Amidohydro_3"/>
</dbReference>
<name>A0A6J7CRS0_9ZZZZ</name>
<dbReference type="PANTHER" id="PTHR22642">
    <property type="entry name" value="IMIDAZOLONEPROPIONASE"/>
    <property type="match status" value="1"/>
</dbReference>
<dbReference type="GO" id="GO:0016810">
    <property type="term" value="F:hydrolase activity, acting on carbon-nitrogen (but not peptide) bonds"/>
    <property type="evidence" value="ECO:0007669"/>
    <property type="project" value="InterPro"/>
</dbReference>
<evidence type="ECO:0000313" key="2">
    <source>
        <dbReference type="EMBL" id="CAB4621350.1"/>
    </source>
</evidence>
<evidence type="ECO:0000259" key="1">
    <source>
        <dbReference type="Pfam" id="PF07969"/>
    </source>
</evidence>
<accession>A0A6J7CRS0</accession>
<gene>
    <name evidence="2" type="ORF">UFOPK1961_00076</name>
    <name evidence="3" type="ORF">UFOPK3364_00067</name>
</gene>
<dbReference type="EMBL" id="CAFBLO010000003">
    <property type="protein sequence ID" value="CAB4857663.1"/>
    <property type="molecule type" value="Genomic_DNA"/>
</dbReference>
<dbReference type="PANTHER" id="PTHR22642:SF2">
    <property type="entry name" value="PROTEIN LONG AFTER FAR-RED 3"/>
    <property type="match status" value="1"/>
</dbReference>
<reference evidence="3" key="1">
    <citation type="submission" date="2020-05" db="EMBL/GenBank/DDBJ databases">
        <authorList>
            <person name="Chiriac C."/>
            <person name="Salcher M."/>
            <person name="Ghai R."/>
            <person name="Kavagutti S V."/>
        </authorList>
    </citation>
    <scope>NUCLEOTIDE SEQUENCE</scope>
</reference>
<evidence type="ECO:0000313" key="3">
    <source>
        <dbReference type="EMBL" id="CAB4857663.1"/>
    </source>
</evidence>
<dbReference type="Gene3D" id="3.20.20.140">
    <property type="entry name" value="Metal-dependent hydrolases"/>
    <property type="match status" value="1"/>
</dbReference>
<dbReference type="EMBL" id="CAEZVJ010000004">
    <property type="protein sequence ID" value="CAB4621350.1"/>
    <property type="molecule type" value="Genomic_DNA"/>
</dbReference>
<dbReference type="Pfam" id="PF07969">
    <property type="entry name" value="Amidohydro_3"/>
    <property type="match status" value="1"/>
</dbReference>
<dbReference type="InterPro" id="IPR011059">
    <property type="entry name" value="Metal-dep_hydrolase_composite"/>
</dbReference>
<dbReference type="Gene3D" id="2.30.40.10">
    <property type="entry name" value="Urease, subunit C, domain 1"/>
    <property type="match status" value="1"/>
</dbReference>
<dbReference type="InterPro" id="IPR033932">
    <property type="entry name" value="YtcJ-like"/>
</dbReference>
<proteinExistence type="predicted"/>
<dbReference type="CDD" id="cd01300">
    <property type="entry name" value="YtcJ_like"/>
    <property type="match status" value="1"/>
</dbReference>
<dbReference type="AlphaFoldDB" id="A0A6J7CRS0"/>
<organism evidence="3">
    <name type="scientific">freshwater metagenome</name>
    <dbReference type="NCBI Taxonomy" id="449393"/>
    <lineage>
        <taxon>unclassified sequences</taxon>
        <taxon>metagenomes</taxon>
        <taxon>ecological metagenomes</taxon>
    </lineage>
</organism>
<feature type="domain" description="Amidohydrolase 3" evidence="1">
    <location>
        <begin position="42"/>
        <end position="526"/>
    </location>
</feature>
<sequence>MPFSIVNARVFTGAPSAPWAHSVRISDGIITALDQTPDSGDDVLDAGGSLFLPSFGDGHAHPVFGGYEFLGPQLKGVDGIDGLLASVKEFANANPDAEWIVGGSYESWLAPNGEFDAAWLDSVVPDRPIVLRATDYHTVWCNSKALEIAGVTADTPDPELGWIVRRPDGSPMGTMREWDAVDMILKHVPAFSMDQQVRALELACAEFARHGITWVQDAWVDPPMIAAYIEANKRGTLNVRFNLALRADPRTWRDQLEWFADARSAIGDSLMLSCNTIKFFADGVIEGATAAVVDGYVGDPHNHGMPCWDWAELGECVAAIDGLGFQAHIHAIGDEGLTEALNAIEHAQRVNGKASHPRPVITHVQMLNPADITRFASLGVIANFEALWACNDPLQSELTAPRIGPEREMWQYPIRSILDAGGRISMGSDWPVSTQNPLECMEVAVTRMVPGDLSIGAWNPNERISLEEAIVAYTAGCAVQAGREKLWGTLEVGKVADIVQLSADIFEMEPTSIHDVTVTALWRDGVKIFSHNDVH</sequence>
<dbReference type="SUPFAM" id="SSF51338">
    <property type="entry name" value="Composite domain of metallo-dependent hydrolases"/>
    <property type="match status" value="1"/>
</dbReference>
<dbReference type="SUPFAM" id="SSF51556">
    <property type="entry name" value="Metallo-dependent hydrolases"/>
    <property type="match status" value="1"/>
</dbReference>
<protein>
    <submittedName>
        <fullName evidence="3">Unannotated protein</fullName>
    </submittedName>
</protein>
<dbReference type="InterPro" id="IPR032466">
    <property type="entry name" value="Metal_Hydrolase"/>
</dbReference>
<dbReference type="Gene3D" id="3.10.310.70">
    <property type="match status" value="1"/>
</dbReference>